<keyword evidence="7" id="KW-0963">Cytoplasm</keyword>
<dbReference type="GO" id="GO:0008652">
    <property type="term" value="P:amino acid biosynthetic process"/>
    <property type="evidence" value="ECO:0007669"/>
    <property type="project" value="UniProtKB-KW"/>
</dbReference>
<feature type="binding site" evidence="7">
    <location>
        <position position="24"/>
    </location>
    <ligand>
        <name>3-phosphoshikimate</name>
        <dbReference type="ChEBI" id="CHEBI:145989"/>
    </ligand>
</feature>
<proteinExistence type="inferred from homology"/>
<comment type="catalytic activity">
    <reaction evidence="6">
        <text>3-phosphoshikimate + phosphoenolpyruvate = 5-O-(1-carboxyvinyl)-3-phosphoshikimate + phosphate</text>
        <dbReference type="Rhea" id="RHEA:21256"/>
        <dbReference type="ChEBI" id="CHEBI:43474"/>
        <dbReference type="ChEBI" id="CHEBI:57701"/>
        <dbReference type="ChEBI" id="CHEBI:58702"/>
        <dbReference type="ChEBI" id="CHEBI:145989"/>
        <dbReference type="EC" id="2.5.1.19"/>
    </reaction>
    <physiologicalReaction direction="left-to-right" evidence="6">
        <dbReference type="Rhea" id="RHEA:21257"/>
    </physiologicalReaction>
</comment>
<feature type="binding site" evidence="7">
    <location>
        <position position="23"/>
    </location>
    <ligand>
        <name>3-phosphoshikimate</name>
        <dbReference type="ChEBI" id="CHEBI:145989"/>
    </ligand>
</feature>
<comment type="pathway">
    <text evidence="1 7">Metabolic intermediate biosynthesis; chorismate biosynthesis; chorismate from D-erythrose 4-phosphate and phosphoenolpyruvate: step 6/7.</text>
</comment>
<feature type="binding site" evidence="7">
    <location>
        <position position="102"/>
    </location>
    <ligand>
        <name>phosphoenolpyruvate</name>
        <dbReference type="ChEBI" id="CHEBI:58702"/>
    </ligand>
</feature>
<reference evidence="9" key="1">
    <citation type="journal article" date="2021" name="PeerJ">
        <title>Extensive microbial diversity within the chicken gut microbiome revealed by metagenomics and culture.</title>
        <authorList>
            <person name="Gilroy R."/>
            <person name="Ravi A."/>
            <person name="Getino M."/>
            <person name="Pursley I."/>
            <person name="Horton D.L."/>
            <person name="Alikhan N.F."/>
            <person name="Baker D."/>
            <person name="Gharbi K."/>
            <person name="Hall N."/>
            <person name="Watson M."/>
            <person name="Adriaenssens E.M."/>
            <person name="Foster-Nyarko E."/>
            <person name="Jarju S."/>
            <person name="Secka A."/>
            <person name="Antonio M."/>
            <person name="Oren A."/>
            <person name="Chaudhuri R.R."/>
            <person name="La Ragione R."/>
            <person name="Hildebrand F."/>
            <person name="Pallen M.J."/>
        </authorList>
    </citation>
    <scope>NUCLEOTIDE SEQUENCE</scope>
    <source>
        <strain evidence="9">USASDec5-558</strain>
    </source>
</reference>
<feature type="binding site" evidence="7">
    <location>
        <position position="23"/>
    </location>
    <ligand>
        <name>phosphoenolpyruvate</name>
        <dbReference type="ChEBI" id="CHEBI:58702"/>
    </ligand>
</feature>
<reference evidence="9" key="2">
    <citation type="submission" date="2021-04" db="EMBL/GenBank/DDBJ databases">
        <authorList>
            <person name="Gilroy R."/>
        </authorList>
    </citation>
    <scope>NUCLEOTIDE SEQUENCE</scope>
    <source>
        <strain evidence="9">USASDec5-558</strain>
    </source>
</reference>
<gene>
    <name evidence="7 9" type="primary">aroA</name>
    <name evidence="9" type="ORF">H9850_07450</name>
</gene>
<feature type="binding site" evidence="7">
    <location>
        <position position="130"/>
    </location>
    <ligand>
        <name>phosphoenolpyruvate</name>
        <dbReference type="ChEBI" id="CHEBI:58702"/>
    </ligand>
</feature>
<dbReference type="GO" id="GO:0009423">
    <property type="term" value="P:chorismate biosynthetic process"/>
    <property type="evidence" value="ECO:0007669"/>
    <property type="project" value="UniProtKB-UniRule"/>
</dbReference>
<dbReference type="EC" id="2.5.1.19" evidence="7"/>
<sequence length="451" mass="48406">MASVLTLEKISALRGSVNLIGSKSLTNRALLLSALSSGTTVLRNILRSDDSKVMLAALRSLGVKVEENPADPTEVTVTGVGGVFQVNSTKEQPLELFLGNAGTAMRPLCAALALSSGCFKLTGEPRMYERPIGILVEALRSLGAQIEYLGHEGYPPLLITGCGKALGSETSASTSAEPRVVEVAGNTSSQFITALLMVGSLLPYPLELRVKGELISKPYVHLTCELLKRFGITVENRDFRSFMLHPATLCSPQRYLVEGDASGATYFLAGAAVAGEVNVYGVGKDSLQGDSKFIEVLAQMGAHTEVGPDYLKVSAAAQLHGLTIDLNDMPDAAMTLVPLALFTDSPIKITNIASWRVKETDRINAMATEMAKLGCTVETGHDYIKVNGRTPECLARKQQGQVPVFATYNDHRMAMCMALTALDRTIAIEDPDCCKKTFPDFFERLAAVTVR</sequence>
<keyword evidence="5 7" id="KW-0057">Aromatic amino acid biosynthesis</keyword>
<dbReference type="Pfam" id="PF00275">
    <property type="entry name" value="EPSP_synthase"/>
    <property type="match status" value="1"/>
</dbReference>
<evidence type="ECO:0000256" key="2">
    <source>
        <dbReference type="ARBA" id="ARBA00009948"/>
    </source>
</evidence>
<dbReference type="EMBL" id="DXEV01000150">
    <property type="protein sequence ID" value="HIX57290.1"/>
    <property type="molecule type" value="Genomic_DNA"/>
</dbReference>
<comment type="caution">
    <text evidence="7">Lacks conserved residue(s) required for the propagation of feature annotation.</text>
</comment>
<dbReference type="AlphaFoldDB" id="A0A9D1WDM9"/>
<dbReference type="PIRSF" id="PIRSF000505">
    <property type="entry name" value="EPSPS"/>
    <property type="match status" value="1"/>
</dbReference>
<dbReference type="Proteomes" id="UP000886829">
    <property type="component" value="Unassembled WGS sequence"/>
</dbReference>
<dbReference type="InterPro" id="IPR006264">
    <property type="entry name" value="EPSP_synthase"/>
</dbReference>
<feature type="binding site" evidence="7">
    <location>
        <position position="188"/>
    </location>
    <ligand>
        <name>3-phosphoshikimate</name>
        <dbReference type="ChEBI" id="CHEBI:145989"/>
    </ligand>
</feature>
<feature type="binding site" evidence="7">
    <location>
        <position position="331"/>
    </location>
    <ligand>
        <name>3-phosphoshikimate</name>
        <dbReference type="ChEBI" id="CHEBI:145989"/>
    </ligand>
</feature>
<dbReference type="PROSITE" id="PS00104">
    <property type="entry name" value="EPSP_SYNTHASE_1"/>
    <property type="match status" value="1"/>
</dbReference>
<feature type="binding site" evidence="7">
    <location>
        <position position="28"/>
    </location>
    <ligand>
        <name>3-phosphoshikimate</name>
        <dbReference type="ChEBI" id="CHEBI:145989"/>
    </ligand>
</feature>
<evidence type="ECO:0000313" key="10">
    <source>
        <dbReference type="Proteomes" id="UP000886829"/>
    </source>
</evidence>
<feature type="binding site" evidence="7">
    <location>
        <position position="189"/>
    </location>
    <ligand>
        <name>3-phosphoshikimate</name>
        <dbReference type="ChEBI" id="CHEBI:145989"/>
    </ligand>
</feature>
<dbReference type="InterPro" id="IPR023193">
    <property type="entry name" value="EPSP_synthase_CS"/>
</dbReference>
<feature type="binding site" evidence="7">
    <location>
        <position position="362"/>
    </location>
    <ligand>
        <name>phosphoenolpyruvate</name>
        <dbReference type="ChEBI" id="CHEBI:58702"/>
    </ligand>
</feature>
<dbReference type="NCBIfam" id="TIGR01356">
    <property type="entry name" value="aroA"/>
    <property type="match status" value="1"/>
</dbReference>
<dbReference type="SUPFAM" id="SSF55205">
    <property type="entry name" value="EPT/RTPC-like"/>
    <property type="match status" value="1"/>
</dbReference>
<dbReference type="InterPro" id="IPR001986">
    <property type="entry name" value="Enolpyruvate_Tfrase_dom"/>
</dbReference>
<comment type="subunit">
    <text evidence="7">Monomer.</text>
</comment>
<feature type="binding site" evidence="7">
    <location>
        <position position="190"/>
    </location>
    <ligand>
        <name>3-phosphoshikimate</name>
        <dbReference type="ChEBI" id="CHEBI:145989"/>
    </ligand>
</feature>
<feature type="binding site" evidence="7">
    <location>
        <position position="358"/>
    </location>
    <ligand>
        <name>3-phosphoshikimate</name>
        <dbReference type="ChEBI" id="CHEBI:145989"/>
    </ligand>
</feature>
<keyword evidence="3 7" id="KW-0028">Amino-acid biosynthesis</keyword>
<dbReference type="PANTHER" id="PTHR21090">
    <property type="entry name" value="AROM/DEHYDROQUINATE SYNTHASE"/>
    <property type="match status" value="1"/>
</dbReference>
<organism evidence="9 10">
    <name type="scientific">Candidatus Anaerobiospirillum pullistercoris</name>
    <dbReference type="NCBI Taxonomy" id="2838452"/>
    <lineage>
        <taxon>Bacteria</taxon>
        <taxon>Pseudomonadati</taxon>
        <taxon>Pseudomonadota</taxon>
        <taxon>Gammaproteobacteria</taxon>
        <taxon>Aeromonadales</taxon>
        <taxon>Succinivibrionaceae</taxon>
        <taxon>Anaerobiospirillum</taxon>
    </lineage>
</organism>
<dbReference type="InterPro" id="IPR036968">
    <property type="entry name" value="Enolpyruvate_Tfrase_sf"/>
</dbReference>
<comment type="caution">
    <text evidence="9">The sequence shown here is derived from an EMBL/GenBank/DDBJ whole genome shotgun (WGS) entry which is preliminary data.</text>
</comment>
<protein>
    <recommendedName>
        <fullName evidence="7">3-phosphoshikimate 1-carboxyvinyltransferase</fullName>
        <ecNumber evidence="7">2.5.1.19</ecNumber>
    </recommendedName>
    <alternativeName>
        <fullName evidence="7">5-enolpyruvylshikimate-3-phosphate synthase</fullName>
        <shortName evidence="7">EPSP synthase</shortName>
        <shortName evidence="7">EPSPS</shortName>
    </alternativeName>
</protein>
<evidence type="ECO:0000313" key="9">
    <source>
        <dbReference type="EMBL" id="HIX57290.1"/>
    </source>
</evidence>
<dbReference type="InterPro" id="IPR013792">
    <property type="entry name" value="RNA3'P_cycl/enolpyr_Trfase_a/b"/>
</dbReference>
<evidence type="ECO:0000256" key="4">
    <source>
        <dbReference type="ARBA" id="ARBA00022679"/>
    </source>
</evidence>
<dbReference type="GO" id="GO:0005737">
    <property type="term" value="C:cytoplasm"/>
    <property type="evidence" value="ECO:0007669"/>
    <property type="project" value="UniProtKB-SubCell"/>
</dbReference>
<dbReference type="HAMAP" id="MF_00210">
    <property type="entry name" value="EPSP_synth"/>
    <property type="match status" value="1"/>
</dbReference>
<comment type="similarity">
    <text evidence="2 7">Belongs to the EPSP synthase family.</text>
</comment>
<feature type="binding site" evidence="7">
    <location>
        <position position="436"/>
    </location>
    <ligand>
        <name>phosphoenolpyruvate</name>
        <dbReference type="ChEBI" id="CHEBI:58702"/>
    </ligand>
</feature>
<evidence type="ECO:0000256" key="7">
    <source>
        <dbReference type="HAMAP-Rule" id="MF_00210"/>
    </source>
</evidence>
<feature type="binding site" evidence="7">
    <location>
        <position position="190"/>
    </location>
    <ligand>
        <name>phosphoenolpyruvate</name>
        <dbReference type="ChEBI" id="CHEBI:58702"/>
    </ligand>
</feature>
<feature type="binding site" evidence="7">
    <location>
        <position position="216"/>
    </location>
    <ligand>
        <name>3-phosphoshikimate</name>
        <dbReference type="ChEBI" id="CHEBI:145989"/>
    </ligand>
</feature>
<keyword evidence="4 7" id="KW-0808">Transferase</keyword>
<dbReference type="PROSITE" id="PS00885">
    <property type="entry name" value="EPSP_SYNTHASE_2"/>
    <property type="match status" value="1"/>
</dbReference>
<accession>A0A9D1WDM9</accession>
<feature type="active site" description="Proton acceptor" evidence="7">
    <location>
        <position position="331"/>
    </location>
</feature>
<dbReference type="Gene3D" id="3.65.10.10">
    <property type="entry name" value="Enolpyruvate transferase domain"/>
    <property type="match status" value="2"/>
</dbReference>
<evidence type="ECO:0000259" key="8">
    <source>
        <dbReference type="Pfam" id="PF00275"/>
    </source>
</evidence>
<evidence type="ECO:0000256" key="5">
    <source>
        <dbReference type="ARBA" id="ARBA00023141"/>
    </source>
</evidence>
<name>A0A9D1WDM9_9GAMM</name>
<feature type="domain" description="Enolpyruvate transferase" evidence="8">
    <location>
        <begin position="8"/>
        <end position="445"/>
    </location>
</feature>
<dbReference type="PANTHER" id="PTHR21090:SF5">
    <property type="entry name" value="PENTAFUNCTIONAL AROM POLYPEPTIDE"/>
    <property type="match status" value="1"/>
</dbReference>
<dbReference type="CDD" id="cd01556">
    <property type="entry name" value="EPSP_synthase"/>
    <property type="match status" value="1"/>
</dbReference>
<feature type="binding site" evidence="7">
    <location>
        <position position="412"/>
    </location>
    <ligand>
        <name>phosphoenolpyruvate</name>
        <dbReference type="ChEBI" id="CHEBI:58702"/>
    </ligand>
</feature>
<dbReference type="GO" id="GO:0003866">
    <property type="term" value="F:3-phosphoshikimate 1-carboxyvinyltransferase activity"/>
    <property type="evidence" value="ECO:0007669"/>
    <property type="project" value="UniProtKB-UniRule"/>
</dbReference>
<evidence type="ECO:0000256" key="6">
    <source>
        <dbReference type="ARBA" id="ARBA00044633"/>
    </source>
</evidence>
<evidence type="ECO:0000256" key="3">
    <source>
        <dbReference type="ARBA" id="ARBA00022605"/>
    </source>
</evidence>
<comment type="subcellular location">
    <subcellularLocation>
        <location evidence="7">Cytoplasm</location>
    </subcellularLocation>
</comment>
<dbReference type="GO" id="GO:0009073">
    <property type="term" value="P:aromatic amino acid family biosynthetic process"/>
    <property type="evidence" value="ECO:0007669"/>
    <property type="project" value="UniProtKB-KW"/>
</dbReference>
<evidence type="ECO:0000256" key="1">
    <source>
        <dbReference type="ARBA" id="ARBA00004811"/>
    </source>
</evidence>
<comment type="function">
    <text evidence="7">Catalyzes the transfer of the enolpyruvyl moiety of phosphoenolpyruvate (PEP) to the 5-hydroxyl of shikimate-3-phosphate (S3P) to produce enolpyruvyl shikimate-3-phosphate and inorganic phosphate.</text>
</comment>